<evidence type="ECO:0000313" key="3">
    <source>
        <dbReference type="Proteomes" id="UP000265520"/>
    </source>
</evidence>
<organism evidence="2 3">
    <name type="scientific">Trifolium medium</name>
    <dbReference type="NCBI Taxonomy" id="97028"/>
    <lineage>
        <taxon>Eukaryota</taxon>
        <taxon>Viridiplantae</taxon>
        <taxon>Streptophyta</taxon>
        <taxon>Embryophyta</taxon>
        <taxon>Tracheophyta</taxon>
        <taxon>Spermatophyta</taxon>
        <taxon>Magnoliopsida</taxon>
        <taxon>eudicotyledons</taxon>
        <taxon>Gunneridae</taxon>
        <taxon>Pentapetalae</taxon>
        <taxon>rosids</taxon>
        <taxon>fabids</taxon>
        <taxon>Fabales</taxon>
        <taxon>Fabaceae</taxon>
        <taxon>Papilionoideae</taxon>
        <taxon>50 kb inversion clade</taxon>
        <taxon>NPAAA clade</taxon>
        <taxon>Hologalegina</taxon>
        <taxon>IRL clade</taxon>
        <taxon>Trifolieae</taxon>
        <taxon>Trifolium</taxon>
    </lineage>
</organism>
<dbReference type="AlphaFoldDB" id="A0A392TWL0"/>
<keyword evidence="3" id="KW-1185">Reference proteome</keyword>
<evidence type="ECO:0000313" key="2">
    <source>
        <dbReference type="EMBL" id="MCI65084.1"/>
    </source>
</evidence>
<protein>
    <submittedName>
        <fullName evidence="2">Uncharacterized protein</fullName>
    </submittedName>
</protein>
<dbReference type="Proteomes" id="UP000265520">
    <property type="component" value="Unassembled WGS sequence"/>
</dbReference>
<name>A0A392TWL0_9FABA</name>
<dbReference type="EMBL" id="LXQA010669147">
    <property type="protein sequence ID" value="MCI65084.1"/>
    <property type="molecule type" value="Genomic_DNA"/>
</dbReference>
<reference evidence="2 3" key="1">
    <citation type="journal article" date="2018" name="Front. Plant Sci.">
        <title>Red Clover (Trifolium pratense) and Zigzag Clover (T. medium) - A Picture of Genomic Similarities and Differences.</title>
        <authorList>
            <person name="Dluhosova J."/>
            <person name="Istvanek J."/>
            <person name="Nedelnik J."/>
            <person name="Repkova J."/>
        </authorList>
    </citation>
    <scope>NUCLEOTIDE SEQUENCE [LARGE SCALE GENOMIC DNA]</scope>
    <source>
        <strain evidence="3">cv. 10/8</strain>
        <tissue evidence="2">Leaf</tissue>
    </source>
</reference>
<evidence type="ECO:0000256" key="1">
    <source>
        <dbReference type="SAM" id="MobiDB-lite"/>
    </source>
</evidence>
<comment type="caution">
    <text evidence="2">The sequence shown here is derived from an EMBL/GenBank/DDBJ whole genome shotgun (WGS) entry which is preliminary data.</text>
</comment>
<feature type="region of interest" description="Disordered" evidence="1">
    <location>
        <begin position="27"/>
        <end position="53"/>
    </location>
</feature>
<proteinExistence type="predicted"/>
<sequence>MQESMANMKCKLQAADAFVGSPQLHLTNGTVVSSTSPKDAHNQPANQDVSPWS</sequence>
<accession>A0A392TWL0</accession>